<name>X1SV83_9ZZZZ</name>
<reference evidence="2" key="1">
    <citation type="journal article" date="2014" name="Front. Microbiol.">
        <title>High frequency of phylogenetically diverse reductive dehalogenase-homologous genes in deep subseafloor sedimentary metagenomes.</title>
        <authorList>
            <person name="Kawai M."/>
            <person name="Futagami T."/>
            <person name="Toyoda A."/>
            <person name="Takaki Y."/>
            <person name="Nishi S."/>
            <person name="Hori S."/>
            <person name="Arai W."/>
            <person name="Tsubouchi T."/>
            <person name="Morono Y."/>
            <person name="Uchiyama I."/>
            <person name="Ito T."/>
            <person name="Fujiyama A."/>
            <person name="Inagaki F."/>
            <person name="Takami H."/>
        </authorList>
    </citation>
    <scope>NUCLEOTIDE SEQUENCE</scope>
    <source>
        <strain evidence="2">Expedition CK06-06</strain>
    </source>
</reference>
<comment type="caution">
    <text evidence="2">The sequence shown here is derived from an EMBL/GenBank/DDBJ whole genome shotgun (WGS) entry which is preliminary data.</text>
</comment>
<dbReference type="GO" id="GO:0005524">
    <property type="term" value="F:ATP binding"/>
    <property type="evidence" value="ECO:0007669"/>
    <property type="project" value="InterPro"/>
</dbReference>
<dbReference type="InterPro" id="IPR010121">
    <property type="entry name" value="Pyruvate_phosphate_dikinase"/>
</dbReference>
<protein>
    <recommendedName>
        <fullName evidence="1">Pyruvate phosphate dikinase AMP/ATP-binding domain-containing protein</fullName>
    </recommendedName>
</protein>
<dbReference type="SUPFAM" id="SSF56059">
    <property type="entry name" value="Glutathione synthetase ATP-binding domain-like"/>
    <property type="match status" value="1"/>
</dbReference>
<accession>X1SV83</accession>
<evidence type="ECO:0000259" key="1">
    <source>
        <dbReference type="Pfam" id="PF01326"/>
    </source>
</evidence>
<dbReference type="EMBL" id="BARV01044486">
    <property type="protein sequence ID" value="GAI71734.1"/>
    <property type="molecule type" value="Genomic_DNA"/>
</dbReference>
<dbReference type="GO" id="GO:0016301">
    <property type="term" value="F:kinase activity"/>
    <property type="evidence" value="ECO:0007669"/>
    <property type="project" value="InterPro"/>
</dbReference>
<feature type="non-terminal residue" evidence="2">
    <location>
        <position position="83"/>
    </location>
</feature>
<dbReference type="PANTHER" id="PTHR22931">
    <property type="entry name" value="PHOSPHOENOLPYRUVATE DIKINASE-RELATED"/>
    <property type="match status" value="1"/>
</dbReference>
<dbReference type="Gene3D" id="3.30.470.20">
    <property type="entry name" value="ATP-grasp fold, B domain"/>
    <property type="match status" value="1"/>
</dbReference>
<dbReference type="PANTHER" id="PTHR22931:SF9">
    <property type="entry name" value="PYRUVATE, PHOSPHATE DIKINASE 1, CHLOROPLASTIC"/>
    <property type="match status" value="1"/>
</dbReference>
<organism evidence="2">
    <name type="scientific">marine sediment metagenome</name>
    <dbReference type="NCBI Taxonomy" id="412755"/>
    <lineage>
        <taxon>unclassified sequences</taxon>
        <taxon>metagenomes</taxon>
        <taxon>ecological metagenomes</taxon>
    </lineage>
</organism>
<feature type="non-terminal residue" evidence="2">
    <location>
        <position position="1"/>
    </location>
</feature>
<feature type="domain" description="Pyruvate phosphate dikinase AMP/ATP-binding" evidence="1">
    <location>
        <begin position="1"/>
        <end position="71"/>
    </location>
</feature>
<dbReference type="GO" id="GO:0050242">
    <property type="term" value="F:pyruvate, phosphate dikinase activity"/>
    <property type="evidence" value="ECO:0007669"/>
    <property type="project" value="InterPro"/>
</dbReference>
<dbReference type="Pfam" id="PF01326">
    <property type="entry name" value="PPDK_N"/>
    <property type="match status" value="1"/>
</dbReference>
<dbReference type="InterPro" id="IPR002192">
    <property type="entry name" value="PPDK_AMP/ATP-bd"/>
</dbReference>
<dbReference type="AlphaFoldDB" id="X1SV83"/>
<evidence type="ECO:0000313" key="2">
    <source>
        <dbReference type="EMBL" id="GAI71734.1"/>
    </source>
</evidence>
<proteinExistence type="predicted"/>
<gene>
    <name evidence="2" type="ORF">S06H3_65807</name>
</gene>
<sequence>RAKEYREFYKIPHDLYTAVNVVTMVFGNMGPDSGTGVAFTRDPATGKKALFGEFLFNAQGEDVVAGVRTPLRIAELEEKSPQL</sequence>